<protein>
    <submittedName>
        <fullName evidence="2">Uncharacterized protein conserved in bacteria</fullName>
    </submittedName>
</protein>
<reference evidence="2 3" key="1">
    <citation type="journal article" date="2005" name="Nucleic Acids Res.">
        <title>Genomic blueprint of Hahella chejuensis, a marine microbe producing an algicidal agent.</title>
        <authorList>
            <person name="Jeong H."/>
            <person name="Yim J.H."/>
            <person name="Lee C."/>
            <person name="Choi S.-H."/>
            <person name="Park Y.K."/>
            <person name="Yoon S.H."/>
            <person name="Hur C.-G."/>
            <person name="Kang H.-Y."/>
            <person name="Kim D."/>
            <person name="Lee H.H."/>
            <person name="Park K.H."/>
            <person name="Park S.-H."/>
            <person name="Park H.-S."/>
            <person name="Lee H.K."/>
            <person name="Oh T.K."/>
            <person name="Kim J.F."/>
        </authorList>
    </citation>
    <scope>NUCLEOTIDE SEQUENCE [LARGE SCALE GENOMIC DNA]</scope>
    <source>
        <strain evidence="2 3">KCTC 2396</strain>
    </source>
</reference>
<dbReference type="Pfam" id="PF04748">
    <property type="entry name" value="Polysacc_deac_2"/>
    <property type="match status" value="1"/>
</dbReference>
<dbReference type="CDD" id="cd10936">
    <property type="entry name" value="CE4_DAC2"/>
    <property type="match status" value="1"/>
</dbReference>
<dbReference type="PANTHER" id="PTHR30105">
    <property type="entry name" value="UNCHARACTERIZED YIBQ-RELATED"/>
    <property type="match status" value="1"/>
</dbReference>
<dbReference type="HOGENOM" id="CLU_041643_2_0_6"/>
<feature type="compositionally biased region" description="Basic and acidic residues" evidence="1">
    <location>
        <begin position="271"/>
        <end position="286"/>
    </location>
</feature>
<feature type="region of interest" description="Disordered" evidence="1">
    <location>
        <begin position="265"/>
        <end position="286"/>
    </location>
</feature>
<accession>Q2SMB0</accession>
<evidence type="ECO:0000313" key="2">
    <source>
        <dbReference type="EMBL" id="ABC28214.1"/>
    </source>
</evidence>
<keyword evidence="3" id="KW-1185">Reference proteome</keyword>
<evidence type="ECO:0000256" key="1">
    <source>
        <dbReference type="SAM" id="MobiDB-lite"/>
    </source>
</evidence>
<proteinExistence type="predicted"/>
<dbReference type="STRING" id="349521.HCH_01349"/>
<dbReference type="SUPFAM" id="SSF88713">
    <property type="entry name" value="Glycoside hydrolase/deacetylase"/>
    <property type="match status" value="1"/>
</dbReference>
<evidence type="ECO:0000313" key="3">
    <source>
        <dbReference type="Proteomes" id="UP000000238"/>
    </source>
</evidence>
<name>Q2SMB0_HAHCH</name>
<dbReference type="Proteomes" id="UP000000238">
    <property type="component" value="Chromosome"/>
</dbReference>
<gene>
    <name evidence="2" type="ordered locus">HCH_01349</name>
</gene>
<dbReference type="Gene3D" id="3.20.20.370">
    <property type="entry name" value="Glycoside hydrolase/deacetylase"/>
    <property type="match status" value="1"/>
</dbReference>
<organism evidence="2 3">
    <name type="scientific">Hahella chejuensis (strain KCTC 2396)</name>
    <dbReference type="NCBI Taxonomy" id="349521"/>
    <lineage>
        <taxon>Bacteria</taxon>
        <taxon>Pseudomonadati</taxon>
        <taxon>Pseudomonadota</taxon>
        <taxon>Gammaproteobacteria</taxon>
        <taxon>Oceanospirillales</taxon>
        <taxon>Hahellaceae</taxon>
        <taxon>Hahella</taxon>
    </lineage>
</organism>
<dbReference type="AlphaFoldDB" id="Q2SMB0"/>
<dbReference type="PANTHER" id="PTHR30105:SF2">
    <property type="entry name" value="DIVERGENT POLYSACCHARIDE DEACETYLASE SUPERFAMILY"/>
    <property type="match status" value="1"/>
</dbReference>
<dbReference type="InterPro" id="IPR006837">
    <property type="entry name" value="Divergent_DAC"/>
</dbReference>
<dbReference type="InterPro" id="IPR011330">
    <property type="entry name" value="Glyco_hydro/deAcase_b/a-brl"/>
</dbReference>
<dbReference type="GO" id="GO:0005975">
    <property type="term" value="P:carbohydrate metabolic process"/>
    <property type="evidence" value="ECO:0007669"/>
    <property type="project" value="InterPro"/>
</dbReference>
<dbReference type="KEGG" id="hch:HCH_01349"/>
<sequence length="286" mass="30993">MTHTAANAEESAIAEPAQAAVTPAIINSTGAGEDHPPTIAIIIDDMGNYQNMGERAIRIPAPLTLSFLPFRPHTNSQARLAYAAGKEIMLHIPMENVKRIPLGASGLTSDMSSQNMVATFRQAIKAIPYVSGVNNHMGSALTQNRAAMNLVMGELQGYPLYFVDSRTTASSVAHAVAANHAIPTLNRDVFLDHVITTKAIDFQFKRLLDIARKKGTAIAIGHPHRETIEYLEKVLPSLGEQGVAIATIKGLWAIRNNAQDMFQTTPPTILAERRKGNDDEPKKSVN</sequence>
<dbReference type="eggNOG" id="COG2861">
    <property type="taxonomic scope" value="Bacteria"/>
</dbReference>
<dbReference type="EMBL" id="CP000155">
    <property type="protein sequence ID" value="ABC28214.1"/>
    <property type="molecule type" value="Genomic_DNA"/>
</dbReference>